<dbReference type="GO" id="GO:0005829">
    <property type="term" value="C:cytosol"/>
    <property type="evidence" value="ECO:0007669"/>
    <property type="project" value="TreeGrafter"/>
</dbReference>
<dbReference type="GO" id="GO:0046872">
    <property type="term" value="F:metal ion binding"/>
    <property type="evidence" value="ECO:0007669"/>
    <property type="project" value="UniProtKB-UniRule"/>
</dbReference>
<evidence type="ECO:0000313" key="10">
    <source>
        <dbReference type="Proteomes" id="UP000176997"/>
    </source>
</evidence>
<dbReference type="Pfam" id="PF00557">
    <property type="entry name" value="Peptidase_M24"/>
    <property type="match status" value="1"/>
</dbReference>
<feature type="binding site" evidence="6">
    <location>
        <position position="207"/>
    </location>
    <ligand>
        <name>a divalent metal cation</name>
        <dbReference type="ChEBI" id="CHEBI:60240"/>
        <label>2</label>
        <note>catalytic</note>
    </ligand>
</feature>
<feature type="binding site" evidence="6">
    <location>
        <position position="181"/>
    </location>
    <ligand>
        <name>substrate</name>
    </ligand>
</feature>
<feature type="binding site" evidence="6">
    <location>
        <position position="83"/>
    </location>
    <ligand>
        <name>substrate</name>
    </ligand>
</feature>
<dbReference type="Gene3D" id="3.90.230.10">
    <property type="entry name" value="Creatinase/methionine aminopeptidase superfamily"/>
    <property type="match status" value="1"/>
</dbReference>
<reference evidence="9 10" key="1">
    <citation type="journal article" date="2016" name="Nat. Commun.">
        <title>Thousands of microbial genomes shed light on interconnected biogeochemical processes in an aquifer system.</title>
        <authorList>
            <person name="Anantharaman K."/>
            <person name="Brown C.T."/>
            <person name="Hug L.A."/>
            <person name="Sharon I."/>
            <person name="Castelle C.J."/>
            <person name="Probst A.J."/>
            <person name="Thomas B.C."/>
            <person name="Singh A."/>
            <person name="Wilkins M.J."/>
            <person name="Karaoz U."/>
            <person name="Brodie E.L."/>
            <person name="Williams K.H."/>
            <person name="Hubbard S.S."/>
            <person name="Banfield J.F."/>
        </authorList>
    </citation>
    <scope>NUCLEOTIDE SEQUENCE [LARGE SCALE GENOMIC DNA]</scope>
</reference>
<feature type="binding site" evidence="6">
    <location>
        <position position="112"/>
    </location>
    <ligand>
        <name>a divalent metal cation</name>
        <dbReference type="ChEBI" id="CHEBI:60240"/>
        <label>2</label>
        <note>catalytic</note>
    </ligand>
</feature>
<evidence type="ECO:0000256" key="3">
    <source>
        <dbReference type="ARBA" id="ARBA00022670"/>
    </source>
</evidence>
<protein>
    <recommendedName>
        <fullName evidence="6 7">Methionine aminopeptidase</fullName>
        <shortName evidence="6">MAP</shortName>
        <shortName evidence="6">MetAP</shortName>
        <ecNumber evidence="6 7">3.4.11.18</ecNumber>
    </recommendedName>
    <alternativeName>
        <fullName evidence="6">Peptidase M</fullName>
    </alternativeName>
</protein>
<evidence type="ECO:0000256" key="2">
    <source>
        <dbReference type="ARBA" id="ARBA00022438"/>
    </source>
</evidence>
<name>A0A1G2S6J5_9BACT</name>
<comment type="subunit">
    <text evidence="6">Monomer.</text>
</comment>
<dbReference type="InterPro" id="IPR001714">
    <property type="entry name" value="Pept_M24_MAP"/>
</dbReference>
<dbReference type="GO" id="GO:0006508">
    <property type="term" value="P:proteolysis"/>
    <property type="evidence" value="ECO:0007669"/>
    <property type="project" value="UniProtKB-KW"/>
</dbReference>
<keyword evidence="4 6" id="KW-0479">Metal-binding</keyword>
<comment type="catalytic activity">
    <reaction evidence="6 7">
        <text>Release of N-terminal amino acids, preferentially methionine, from peptides and arylamides.</text>
        <dbReference type="EC" id="3.4.11.18"/>
    </reaction>
</comment>
<keyword evidence="3 6" id="KW-0645">Protease</keyword>
<dbReference type="InterPro" id="IPR000994">
    <property type="entry name" value="Pept_M24"/>
</dbReference>
<keyword evidence="2 6" id="KW-0031">Aminopeptidase</keyword>
<dbReference type="PANTHER" id="PTHR43330">
    <property type="entry name" value="METHIONINE AMINOPEPTIDASE"/>
    <property type="match status" value="1"/>
</dbReference>
<dbReference type="PRINTS" id="PR00599">
    <property type="entry name" value="MAPEPTIDASE"/>
</dbReference>
<dbReference type="EC" id="3.4.11.18" evidence="6 7"/>
<dbReference type="GO" id="GO:0004239">
    <property type="term" value="F:initiator methionyl aminopeptidase activity"/>
    <property type="evidence" value="ECO:0007669"/>
    <property type="project" value="UniProtKB-UniRule"/>
</dbReference>
<sequence>MITIYKEDEIQALREGGKRLAQVLAAVRDAVCPGISTKELDTLAERLIREGGDDPAFLNYIPDGAGYPFPATLCVSVNNEIVHGIPDAKRVLKEGDIIGIDLGLKHKGLFVDAAMTVPVGVVDEKSRDLIAVTEESLTKAIEVVRPDGRVSDIGNAIGSFVGSRYGIVRELGGHGVGHHVHEEPYIPNFTQKTPGTKLRSGMVIAIEPMLNEGTRSIILDRDGYTFKTADGKRSAHFEHTVLVTEDGHEVLTA</sequence>
<dbReference type="Proteomes" id="UP000176997">
    <property type="component" value="Unassembled WGS sequence"/>
</dbReference>
<gene>
    <name evidence="6" type="primary">map</name>
    <name evidence="9" type="ORF">A2675_02360</name>
</gene>
<dbReference type="AlphaFoldDB" id="A0A1G2S6J5"/>
<proteinExistence type="inferred from homology"/>
<evidence type="ECO:0000259" key="8">
    <source>
        <dbReference type="Pfam" id="PF00557"/>
    </source>
</evidence>
<keyword evidence="5 6" id="KW-0378">Hydrolase</keyword>
<feature type="binding site" evidence="6">
    <location>
        <position position="112"/>
    </location>
    <ligand>
        <name>a divalent metal cation</name>
        <dbReference type="ChEBI" id="CHEBI:60240"/>
        <label>1</label>
    </ligand>
</feature>
<dbReference type="STRING" id="1802723.A2675_02360"/>
<feature type="binding site" evidence="6">
    <location>
        <position position="238"/>
    </location>
    <ligand>
        <name>a divalent metal cation</name>
        <dbReference type="ChEBI" id="CHEBI:60240"/>
        <label>1</label>
    </ligand>
</feature>
<feature type="binding site" evidence="6">
    <location>
        <position position="238"/>
    </location>
    <ligand>
        <name>a divalent metal cation</name>
        <dbReference type="ChEBI" id="CHEBI:60240"/>
        <label>2</label>
        <note>catalytic</note>
    </ligand>
</feature>
<feature type="binding site" evidence="6">
    <location>
        <position position="101"/>
    </location>
    <ligand>
        <name>a divalent metal cation</name>
        <dbReference type="ChEBI" id="CHEBI:60240"/>
        <label>1</label>
    </ligand>
</feature>
<comment type="similarity">
    <text evidence="6">Belongs to the peptidase M24A family. Methionine aminopeptidase type 1 subfamily.</text>
</comment>
<evidence type="ECO:0000256" key="1">
    <source>
        <dbReference type="ARBA" id="ARBA00002521"/>
    </source>
</evidence>
<dbReference type="EMBL" id="MHUS01000019">
    <property type="protein sequence ID" value="OHA80715.1"/>
    <property type="molecule type" value="Genomic_DNA"/>
</dbReference>
<dbReference type="InterPro" id="IPR036005">
    <property type="entry name" value="Creatinase/aminopeptidase-like"/>
</dbReference>
<evidence type="ECO:0000256" key="7">
    <source>
        <dbReference type="RuleBase" id="RU003653"/>
    </source>
</evidence>
<evidence type="ECO:0000256" key="4">
    <source>
        <dbReference type="ARBA" id="ARBA00022723"/>
    </source>
</evidence>
<accession>A0A1G2S6J5</accession>
<dbReference type="NCBIfam" id="TIGR00500">
    <property type="entry name" value="met_pdase_I"/>
    <property type="match status" value="1"/>
</dbReference>
<organism evidence="9 10">
    <name type="scientific">Candidatus Yonathbacteria bacterium RIFCSPHIGHO2_01_FULL_51_10</name>
    <dbReference type="NCBI Taxonomy" id="1802723"/>
    <lineage>
        <taxon>Bacteria</taxon>
        <taxon>Candidatus Yonathiibacteriota</taxon>
    </lineage>
</organism>
<dbReference type="InterPro" id="IPR002467">
    <property type="entry name" value="Pept_M24A_MAP1"/>
</dbReference>
<feature type="domain" description="Peptidase M24" evidence="8">
    <location>
        <begin position="12"/>
        <end position="245"/>
    </location>
</feature>
<feature type="binding site" evidence="6">
    <location>
        <position position="174"/>
    </location>
    <ligand>
        <name>a divalent metal cation</name>
        <dbReference type="ChEBI" id="CHEBI:60240"/>
        <label>2</label>
        <note>catalytic</note>
    </ligand>
</feature>
<comment type="caution">
    <text evidence="9">The sequence shown here is derived from an EMBL/GenBank/DDBJ whole genome shotgun (WGS) entry which is preliminary data.</text>
</comment>
<comment type="cofactor">
    <cofactor evidence="6">
        <name>Co(2+)</name>
        <dbReference type="ChEBI" id="CHEBI:48828"/>
    </cofactor>
    <cofactor evidence="6">
        <name>Zn(2+)</name>
        <dbReference type="ChEBI" id="CHEBI:29105"/>
    </cofactor>
    <cofactor evidence="6">
        <name>Mn(2+)</name>
        <dbReference type="ChEBI" id="CHEBI:29035"/>
    </cofactor>
    <cofactor evidence="6">
        <name>Fe(2+)</name>
        <dbReference type="ChEBI" id="CHEBI:29033"/>
    </cofactor>
    <text evidence="6">Binds 2 divalent metal cations per subunit. Has a high-affinity and a low affinity metal-binding site. The true nature of the physiological cofactor is under debate. The enzyme is active with cobalt, zinc, manganese or divalent iron ions. Most likely, methionine aminopeptidases function as mononuclear Fe(2+)-metalloproteases under physiological conditions, and the catalytically relevant metal-binding site has been assigned to the histidine-containing high-affinity site.</text>
</comment>
<dbReference type="CDD" id="cd01086">
    <property type="entry name" value="MetAP1"/>
    <property type="match status" value="1"/>
</dbReference>
<comment type="function">
    <text evidence="1 6">Removes the N-terminal methionine from nascent proteins. The N-terminal methionine is often cleaved when the second residue in the primary sequence is small and uncharged (Met-Ala-, Cys, Gly, Pro, Ser, Thr, or Val). Requires deformylation of the N(alpha)-formylated initiator methionine before it can be hydrolyzed.</text>
</comment>
<dbReference type="SUPFAM" id="SSF55920">
    <property type="entry name" value="Creatinase/aminopeptidase"/>
    <property type="match status" value="1"/>
</dbReference>
<evidence type="ECO:0000313" key="9">
    <source>
        <dbReference type="EMBL" id="OHA80715.1"/>
    </source>
</evidence>
<dbReference type="HAMAP" id="MF_01974">
    <property type="entry name" value="MetAP_1"/>
    <property type="match status" value="1"/>
</dbReference>
<evidence type="ECO:0000256" key="5">
    <source>
        <dbReference type="ARBA" id="ARBA00022801"/>
    </source>
</evidence>
<dbReference type="GO" id="GO:0070006">
    <property type="term" value="F:metalloaminopeptidase activity"/>
    <property type="evidence" value="ECO:0007669"/>
    <property type="project" value="UniProtKB-UniRule"/>
</dbReference>
<dbReference type="PANTHER" id="PTHR43330:SF27">
    <property type="entry name" value="METHIONINE AMINOPEPTIDASE"/>
    <property type="match status" value="1"/>
</dbReference>
<evidence type="ECO:0000256" key="6">
    <source>
        <dbReference type="HAMAP-Rule" id="MF_01974"/>
    </source>
</evidence>